<proteinExistence type="inferred from homology"/>
<dbReference type="PANTHER" id="PTHR47757">
    <property type="entry name" value="SERPENTINE RECEPTOR, CLASS E (EPSILON)-RELATED"/>
    <property type="match status" value="1"/>
</dbReference>
<dbReference type="GO" id="GO:0007606">
    <property type="term" value="P:sensory perception of chemical stimulus"/>
    <property type="evidence" value="ECO:0007669"/>
    <property type="project" value="InterPro"/>
</dbReference>
<dbReference type="InterPro" id="IPR004151">
    <property type="entry name" value="7TM_GPCR_serpentine_rcpt_Sre"/>
</dbReference>
<reference evidence="7 10" key="3">
    <citation type="submission" date="2019-12" db="EMBL/GenBank/DDBJ databases">
        <title>Chromosome-level assembly of the Caenorhabditis remanei genome.</title>
        <authorList>
            <person name="Teterina A.A."/>
            <person name="Willis J.H."/>
            <person name="Phillips P.C."/>
        </authorList>
    </citation>
    <scope>NUCLEOTIDE SEQUENCE [LARGE SCALE GENOMIC DNA]</scope>
    <source>
        <strain evidence="7 10">PX506</strain>
        <tissue evidence="7">Whole organism</tissue>
    </source>
</reference>
<feature type="transmembrane region" description="Helical" evidence="6">
    <location>
        <begin position="286"/>
        <end position="310"/>
    </location>
</feature>
<dbReference type="InterPro" id="IPR053365">
    <property type="entry name" value="Nematode_rcpt-like"/>
</dbReference>
<feature type="transmembrane region" description="Helical" evidence="6">
    <location>
        <begin position="59"/>
        <end position="75"/>
    </location>
</feature>
<evidence type="ECO:0000313" key="9">
    <source>
        <dbReference type="Proteomes" id="UP000216624"/>
    </source>
</evidence>
<feature type="transmembrane region" description="Helical" evidence="6">
    <location>
        <begin position="168"/>
        <end position="186"/>
    </location>
</feature>
<protein>
    <submittedName>
        <fullName evidence="8">Uncharacterized protein</fullName>
    </submittedName>
</protein>
<reference evidence="8" key="2">
    <citation type="submission" date="2017-08" db="EMBL/GenBank/DDBJ databases">
        <authorList>
            <person name="de Groot N.N."/>
        </authorList>
    </citation>
    <scope>NUCLEOTIDE SEQUENCE [LARGE SCALE GENOMIC DNA]</scope>
    <source>
        <strain evidence="8">PX439</strain>
    </source>
</reference>
<keyword evidence="9" id="KW-1185">Reference proteome</keyword>
<comment type="similarity">
    <text evidence="2">Belongs to the nematode receptor-like protein sre family.</text>
</comment>
<dbReference type="GO" id="GO:0016020">
    <property type="term" value="C:membrane"/>
    <property type="evidence" value="ECO:0007669"/>
    <property type="project" value="UniProtKB-SubCell"/>
</dbReference>
<dbReference type="Pfam" id="PF03125">
    <property type="entry name" value="Sre"/>
    <property type="match status" value="1"/>
</dbReference>
<evidence type="ECO:0000313" key="8">
    <source>
        <dbReference type="EMBL" id="OZF85580.1"/>
    </source>
</evidence>
<feature type="transmembrane region" description="Helical" evidence="6">
    <location>
        <begin position="198"/>
        <end position="219"/>
    </location>
</feature>
<feature type="transmembrane region" description="Helical" evidence="6">
    <location>
        <begin position="123"/>
        <end position="147"/>
    </location>
</feature>
<evidence type="ECO:0000256" key="3">
    <source>
        <dbReference type="ARBA" id="ARBA00022692"/>
    </source>
</evidence>
<dbReference type="Proteomes" id="UP000483820">
    <property type="component" value="Chromosome II"/>
</dbReference>
<gene>
    <name evidence="8" type="ORF">FL82_14578</name>
    <name evidence="7" type="ORF">GCK72_006705</name>
</gene>
<evidence type="ECO:0000256" key="2">
    <source>
        <dbReference type="ARBA" id="ARBA00006803"/>
    </source>
</evidence>
<evidence type="ECO:0000256" key="4">
    <source>
        <dbReference type="ARBA" id="ARBA00022989"/>
    </source>
</evidence>
<keyword evidence="4 6" id="KW-1133">Transmembrane helix</keyword>
<keyword evidence="3 6" id="KW-0812">Transmembrane</keyword>
<keyword evidence="5 6" id="KW-0472">Membrane</keyword>
<dbReference type="PANTHER" id="PTHR47757:SF1">
    <property type="entry name" value="SERPENTINE RECEPTOR, CLASS E (EPSILON)"/>
    <property type="match status" value="1"/>
</dbReference>
<evidence type="ECO:0000313" key="7">
    <source>
        <dbReference type="EMBL" id="KAF1766747.1"/>
    </source>
</evidence>
<feature type="transmembrane region" description="Helical" evidence="6">
    <location>
        <begin position="253"/>
        <end position="280"/>
    </location>
</feature>
<organism evidence="8 9">
    <name type="scientific">Caenorhabditis remanei</name>
    <name type="common">Caenorhabditis vulgaris</name>
    <dbReference type="NCBI Taxonomy" id="31234"/>
    <lineage>
        <taxon>Eukaryota</taxon>
        <taxon>Metazoa</taxon>
        <taxon>Ecdysozoa</taxon>
        <taxon>Nematoda</taxon>
        <taxon>Chromadorea</taxon>
        <taxon>Rhabditida</taxon>
        <taxon>Rhabditina</taxon>
        <taxon>Rhabditomorpha</taxon>
        <taxon>Rhabditoidea</taxon>
        <taxon>Rhabditidae</taxon>
        <taxon>Peloderinae</taxon>
        <taxon>Caenorhabditis</taxon>
    </lineage>
</organism>
<name>A0A260ZIN4_CAERE</name>
<dbReference type="EMBL" id="NMWX01000112">
    <property type="protein sequence ID" value="OZF85580.1"/>
    <property type="molecule type" value="Genomic_DNA"/>
</dbReference>
<reference evidence="9" key="1">
    <citation type="submission" date="2017-08" db="EMBL/GenBank/DDBJ databases">
        <authorList>
            <person name="Fierst J.L."/>
        </authorList>
    </citation>
    <scope>NUCLEOTIDE SEQUENCE [LARGE SCALE GENOMIC DNA]</scope>
    <source>
        <strain evidence="9">PX439</strain>
    </source>
</reference>
<dbReference type="EMBL" id="WUAV01000002">
    <property type="protein sequence ID" value="KAF1766747.1"/>
    <property type="molecule type" value="Genomic_DNA"/>
</dbReference>
<dbReference type="AlphaFoldDB" id="A0A260ZIN4"/>
<sequence length="367" mass="42383">MIFLVNSTYHLWVPIYIFNGGEYKSPVMVTLIIFEFLISVFCVLYTLKLCELIWKIRVFHVNMSILAVAYLIQYIECFVGKWLMMGHQTGLIGVEGVPSNRTYMNWWTSDQFSIPRVQNPSELLPLLIGGCLIWHYLFSMIGFIFSFCAERAIATLLSGDYEKHQRRYISSTILIISHVITIYLSYQTFTEKVEFVPTVMGCMICVSTSCVTFVIIMIVNLKINKLQSSSGGLIFYTLAFRFQVKENIRALKLAYRVLVCIGVYIFVLCIVLFTLFFDVFPSLNQFLIFLLENCIYLNPLVICSVVFYSIEPWQKALIRECPIFKSRVFVCIFSSSKLGAVSSKSSFGYQQTTDLYFTQLQTSWLKK</sequence>
<comment type="subcellular location">
    <subcellularLocation>
        <location evidence="1">Membrane</location>
        <topology evidence="1">Multi-pass membrane protein</topology>
    </subcellularLocation>
</comment>
<evidence type="ECO:0000313" key="10">
    <source>
        <dbReference type="Proteomes" id="UP000483820"/>
    </source>
</evidence>
<evidence type="ECO:0000256" key="6">
    <source>
        <dbReference type="SAM" id="Phobius"/>
    </source>
</evidence>
<feature type="non-terminal residue" evidence="8">
    <location>
        <position position="1"/>
    </location>
</feature>
<comment type="caution">
    <text evidence="8">The sequence shown here is derived from an EMBL/GenBank/DDBJ whole genome shotgun (WGS) entry which is preliminary data.</text>
</comment>
<evidence type="ECO:0000256" key="1">
    <source>
        <dbReference type="ARBA" id="ARBA00004141"/>
    </source>
</evidence>
<evidence type="ECO:0000256" key="5">
    <source>
        <dbReference type="ARBA" id="ARBA00023136"/>
    </source>
</evidence>
<dbReference type="Proteomes" id="UP000216624">
    <property type="component" value="Unassembled WGS sequence"/>
</dbReference>
<feature type="transmembrane region" description="Helical" evidence="6">
    <location>
        <begin position="27"/>
        <end position="47"/>
    </location>
</feature>
<accession>A0A260ZIN4</accession>